<keyword evidence="3" id="KW-1185">Reference proteome</keyword>
<evidence type="ECO:0000313" key="3">
    <source>
        <dbReference type="Proteomes" id="UP000238220"/>
    </source>
</evidence>
<feature type="transmembrane region" description="Helical" evidence="1">
    <location>
        <begin position="851"/>
        <end position="873"/>
    </location>
</feature>
<proteinExistence type="predicted"/>
<dbReference type="GO" id="GO:0042910">
    <property type="term" value="F:xenobiotic transmembrane transporter activity"/>
    <property type="evidence" value="ECO:0007669"/>
    <property type="project" value="TreeGrafter"/>
</dbReference>
<organism evidence="2 3">
    <name type="scientific">Solimonas fluminis</name>
    <dbReference type="NCBI Taxonomy" id="2086571"/>
    <lineage>
        <taxon>Bacteria</taxon>
        <taxon>Pseudomonadati</taxon>
        <taxon>Pseudomonadota</taxon>
        <taxon>Gammaproteobacteria</taxon>
        <taxon>Nevskiales</taxon>
        <taxon>Nevskiaceae</taxon>
        <taxon>Solimonas</taxon>
    </lineage>
</organism>
<feature type="transmembrane region" description="Helical" evidence="1">
    <location>
        <begin position="383"/>
        <end position="406"/>
    </location>
</feature>
<dbReference type="PRINTS" id="PR00702">
    <property type="entry name" value="ACRIFLAVINRP"/>
</dbReference>
<feature type="transmembrane region" description="Helical" evidence="1">
    <location>
        <begin position="982"/>
        <end position="1003"/>
    </location>
</feature>
<dbReference type="Pfam" id="PF00873">
    <property type="entry name" value="ACR_tran"/>
    <property type="match status" value="1"/>
</dbReference>
<keyword evidence="1" id="KW-0812">Transmembrane</keyword>
<accession>A0A2S5TGD6</accession>
<keyword evidence="1" id="KW-0472">Membrane</keyword>
<feature type="transmembrane region" description="Helical" evidence="1">
    <location>
        <begin position="427"/>
        <end position="447"/>
    </location>
</feature>
<reference evidence="2 3" key="1">
    <citation type="submission" date="2018-02" db="EMBL/GenBank/DDBJ databases">
        <title>Genome sequencing of Solimonas sp. HR-BB.</title>
        <authorList>
            <person name="Lee Y."/>
            <person name="Jeon C.O."/>
        </authorList>
    </citation>
    <scope>NUCLEOTIDE SEQUENCE [LARGE SCALE GENOMIC DNA]</scope>
    <source>
        <strain evidence="2 3">HR-BB</strain>
    </source>
</reference>
<protein>
    <submittedName>
        <fullName evidence="2">Multidrug transporter AcrB</fullName>
    </submittedName>
</protein>
<dbReference type="SUPFAM" id="SSF82866">
    <property type="entry name" value="Multidrug efflux transporter AcrB transmembrane domain"/>
    <property type="match status" value="2"/>
</dbReference>
<dbReference type="Gene3D" id="3.30.70.1440">
    <property type="entry name" value="Multidrug efflux transporter AcrB pore domain"/>
    <property type="match status" value="1"/>
</dbReference>
<sequence>MKISDFSVRNPQFTVLIFLLLCALGLNAWRDMPRTEDPHFPITAFQIITIYPGADPYEIEREISEPIEDALNRLDDVKDMMSTSRDSVGVVFIEFDAGVDVDKKFDDINRELDSVRAELPGGITRLEVKRINPGYTNIVQMALVSDTVSWKTLGDLADDLQDRIERLPGVRDSEVWAFPQRELRVEADFKRMASLNVRLGQLLNAVSGRNTNIPGGSVEYGSRRFNVQTSGNYETLDEVRNTVLAGDGSRLLRVRDVADVRWDYGPDEYTARFDGQRAVFVTANQKDGRNIFVTREAIGKVLDEFQRTLPAEVKLELGFDQSRNVDHRLKRLGADFAIAIVLVLITLLPLGLRAAGIVMVSIPLSLATGLAALHFAGFSLNQLSIAGFVVALGLLVDDSIVVVENIARYLRMGHPREEAAMLATRQISLAVLGCTATLLFAFLPLMALPGNAGNFIRSLPLSVIFTVLASLFVALTIIPFLASRVLPLHEHAEGNAVLRALMGLIHRVYSPWLRRALGRPKTTVALSAVLVVGSFMLVPAIGFSVFPKANTPQFLVEVELPNGSSLAKTESVMRQVEALLLGQAEVDHVMANLGHGNPKIYYNLFPREFDSSYAELFVQLKRYRAGETNALFDRLRHEFDKIPGAEIVLREFENGPPMDAPIAIRVVGDDIPQLRKVAADVERIFAETQGTRDIGNPLRRSRVDMDLGIDTVKAGLLGISPLELNQSVRAAFAGLTAGEFREEDGDTYPIVVRGPLQARPTVEAMQGLHVGTATGAQVPLAQLTSPRLIDAPNAIYRYQRERCVLLTAHPQKGYNTEKLTREILKKLDAYDWPEGYRYVVAGEVKARGESFAGFGTAILVTVFGIMAILVLEFGGFKSTLIVATVVPLGIMGGLLALFLTGYNLSFTAMVGFIALTGIEIKNSILLVDFTNQLREEGVPLDEAIAQAGEIRFLPILLTSVTAIGGLSPLAFQQSALYSPMAWVLIGGLITSTMIGRLVTPVMYKLLPPELRHRRVEVGSL</sequence>
<feature type="transmembrane region" description="Helical" evidence="1">
    <location>
        <begin position="357"/>
        <end position="377"/>
    </location>
</feature>
<dbReference type="Gene3D" id="3.30.70.1320">
    <property type="entry name" value="Multidrug efflux transporter AcrB pore domain like"/>
    <property type="match status" value="1"/>
</dbReference>
<evidence type="ECO:0000313" key="2">
    <source>
        <dbReference type="EMBL" id="PPE73898.1"/>
    </source>
</evidence>
<gene>
    <name evidence="2" type="ORF">C3942_10890</name>
</gene>
<dbReference type="Gene3D" id="1.20.1640.10">
    <property type="entry name" value="Multidrug efflux transporter AcrB transmembrane domain"/>
    <property type="match status" value="2"/>
</dbReference>
<dbReference type="SUPFAM" id="SSF82693">
    <property type="entry name" value="Multidrug efflux transporter AcrB pore domain, PN1, PN2, PC1 and PC2 subdomains"/>
    <property type="match status" value="3"/>
</dbReference>
<keyword evidence="1" id="KW-1133">Transmembrane helix</keyword>
<dbReference type="GO" id="GO:0005886">
    <property type="term" value="C:plasma membrane"/>
    <property type="evidence" value="ECO:0007669"/>
    <property type="project" value="TreeGrafter"/>
</dbReference>
<dbReference type="OrthoDB" id="9758297at2"/>
<dbReference type="PANTHER" id="PTHR32063:SF24">
    <property type="entry name" value="CATION EFFLUX SYSTEM (ACRB_ACRD_ACRF FAMILY)"/>
    <property type="match status" value="1"/>
</dbReference>
<comment type="caution">
    <text evidence="2">The sequence shown here is derived from an EMBL/GenBank/DDBJ whole genome shotgun (WGS) entry which is preliminary data.</text>
</comment>
<dbReference type="Gene3D" id="3.30.70.1430">
    <property type="entry name" value="Multidrug efflux transporter AcrB pore domain"/>
    <property type="match status" value="2"/>
</dbReference>
<feature type="transmembrane region" description="Helical" evidence="1">
    <location>
        <begin position="880"/>
        <end position="900"/>
    </location>
</feature>
<dbReference type="AlphaFoldDB" id="A0A2S5TGD6"/>
<dbReference type="PANTHER" id="PTHR32063">
    <property type="match status" value="1"/>
</dbReference>
<dbReference type="InterPro" id="IPR027463">
    <property type="entry name" value="AcrB_DN_DC_subdom"/>
</dbReference>
<dbReference type="Gene3D" id="3.30.2090.10">
    <property type="entry name" value="Multidrug efflux transporter AcrB TolC docking domain, DN and DC subdomains"/>
    <property type="match status" value="2"/>
</dbReference>
<name>A0A2S5TGD6_9GAMM</name>
<dbReference type="RefSeq" id="WP_104230412.1">
    <property type="nucleotide sequence ID" value="NZ_PSNW01000005.1"/>
</dbReference>
<feature type="transmembrane region" description="Helical" evidence="1">
    <location>
        <begin position="459"/>
        <end position="482"/>
    </location>
</feature>
<dbReference type="EMBL" id="PSNW01000005">
    <property type="protein sequence ID" value="PPE73898.1"/>
    <property type="molecule type" value="Genomic_DNA"/>
</dbReference>
<feature type="transmembrane region" description="Helical" evidence="1">
    <location>
        <begin position="332"/>
        <end position="350"/>
    </location>
</feature>
<feature type="transmembrane region" description="Helical" evidence="1">
    <location>
        <begin position="524"/>
        <end position="546"/>
    </location>
</feature>
<evidence type="ECO:0000256" key="1">
    <source>
        <dbReference type="SAM" id="Phobius"/>
    </source>
</evidence>
<dbReference type="Proteomes" id="UP000238220">
    <property type="component" value="Unassembled WGS sequence"/>
</dbReference>
<dbReference type="InterPro" id="IPR001036">
    <property type="entry name" value="Acrflvin-R"/>
</dbReference>
<dbReference type="SUPFAM" id="SSF82714">
    <property type="entry name" value="Multidrug efflux transporter AcrB TolC docking domain, DN and DC subdomains"/>
    <property type="match status" value="2"/>
</dbReference>